<dbReference type="InterPro" id="IPR014710">
    <property type="entry name" value="RmlC-like_jellyroll"/>
</dbReference>
<evidence type="ECO:0000313" key="3">
    <source>
        <dbReference type="Proteomes" id="UP000630805"/>
    </source>
</evidence>
<dbReference type="SUPFAM" id="SSF51182">
    <property type="entry name" value="RmlC-like cupins"/>
    <property type="match status" value="1"/>
</dbReference>
<feature type="domain" description="(S)-ureidoglycine aminohydrolase cupin" evidence="1">
    <location>
        <begin position="11"/>
        <end position="80"/>
    </location>
</feature>
<reference evidence="2 3" key="1">
    <citation type="submission" date="2020-06" db="EMBL/GenBank/DDBJ databases">
        <authorList>
            <person name="Cao W.R."/>
        </authorList>
    </citation>
    <scope>NUCLEOTIDE SEQUENCE [LARGE SCALE GENOMIC DNA]</scope>
    <source>
        <strain evidence="2 3">B1Z28</strain>
    </source>
</reference>
<organism evidence="2 3">
    <name type="scientific">Ruegeria haliotis</name>
    <dbReference type="NCBI Taxonomy" id="2747601"/>
    <lineage>
        <taxon>Bacteria</taxon>
        <taxon>Pseudomonadati</taxon>
        <taxon>Pseudomonadota</taxon>
        <taxon>Alphaproteobacteria</taxon>
        <taxon>Rhodobacterales</taxon>
        <taxon>Roseobacteraceae</taxon>
        <taxon>Ruegeria</taxon>
    </lineage>
</organism>
<dbReference type="Gene3D" id="2.60.120.10">
    <property type="entry name" value="Jelly Rolls"/>
    <property type="match status" value="1"/>
</dbReference>
<name>A0ABX2PTC5_9RHOB</name>
<evidence type="ECO:0000259" key="1">
    <source>
        <dbReference type="Pfam" id="PF05899"/>
    </source>
</evidence>
<dbReference type="PANTHER" id="PTHR40943">
    <property type="entry name" value="CYTOPLASMIC PROTEIN-RELATED"/>
    <property type="match status" value="1"/>
</dbReference>
<protein>
    <submittedName>
        <fullName evidence="2">DUF861 domain-containing protein</fullName>
    </submittedName>
</protein>
<proteinExistence type="predicted"/>
<dbReference type="Proteomes" id="UP000630805">
    <property type="component" value="Unassembled WGS sequence"/>
</dbReference>
<dbReference type="Pfam" id="PF05899">
    <property type="entry name" value="Cupin_3"/>
    <property type="match status" value="1"/>
</dbReference>
<dbReference type="InterPro" id="IPR008579">
    <property type="entry name" value="UGlyAH_Cupin_dom"/>
</dbReference>
<sequence>MGDDGDSLLVGIWDCTPYAEVFMAEAEGYPADEFCQVLQGSVTLTAADGTAQTFSAGDSYVLNKGWCGEFRVNEPFRKYYVMAA</sequence>
<comment type="caution">
    <text evidence="2">The sequence shown here is derived from an EMBL/GenBank/DDBJ whole genome shotgun (WGS) entry which is preliminary data.</text>
</comment>
<evidence type="ECO:0000313" key="2">
    <source>
        <dbReference type="EMBL" id="NVO57418.1"/>
    </source>
</evidence>
<accession>A0ABX2PTC5</accession>
<keyword evidence="3" id="KW-1185">Reference proteome</keyword>
<dbReference type="InterPro" id="IPR011051">
    <property type="entry name" value="RmlC_Cupin_sf"/>
</dbReference>
<gene>
    <name evidence="2" type="ORF">HW561_16605</name>
</gene>
<dbReference type="EMBL" id="JABXWT010000011">
    <property type="protein sequence ID" value="NVO57418.1"/>
    <property type="molecule type" value="Genomic_DNA"/>
</dbReference>
<dbReference type="PANTHER" id="PTHR40943:SF1">
    <property type="entry name" value="CYTOPLASMIC PROTEIN"/>
    <property type="match status" value="1"/>
</dbReference>